<protein>
    <submittedName>
        <fullName evidence="1">Uncharacterized protein</fullName>
    </submittedName>
</protein>
<accession>A0A2T0G1K7</accession>
<sequence length="52" mass="6217">MKILHFRQFYKHFVFVEDADGGRKKLLKNYTDVNVCIDMVCGDTKTDFERED</sequence>
<evidence type="ECO:0000313" key="1">
    <source>
        <dbReference type="EMBL" id="PRT69943.1"/>
    </source>
</evidence>
<reference evidence="1 2" key="1">
    <citation type="journal article" date="1993" name="J. Dent. Res.">
        <title>The isolation and characterization of milleri group streptococci from dental periapical abscesses.</title>
        <authorList>
            <person name="Fisher L.E."/>
            <person name="Russell R.R."/>
        </authorList>
    </citation>
    <scope>NUCLEOTIDE SEQUENCE [LARGE SCALE GENOMIC DNA]</scope>
    <source>
        <strain evidence="1 2">OUP21</strain>
    </source>
</reference>
<organism evidence="1 2">
    <name type="scientific">Streptococcus anginosus</name>
    <dbReference type="NCBI Taxonomy" id="1328"/>
    <lineage>
        <taxon>Bacteria</taxon>
        <taxon>Bacillati</taxon>
        <taxon>Bacillota</taxon>
        <taxon>Bacilli</taxon>
        <taxon>Lactobacillales</taxon>
        <taxon>Streptococcaceae</taxon>
        <taxon>Streptococcus</taxon>
        <taxon>Streptococcus anginosus group</taxon>
    </lineage>
</organism>
<name>A0A2T0G1K7_STRAP</name>
<dbReference type="Proteomes" id="UP000238573">
    <property type="component" value="Unassembled WGS sequence"/>
</dbReference>
<evidence type="ECO:0000313" key="2">
    <source>
        <dbReference type="Proteomes" id="UP000238573"/>
    </source>
</evidence>
<dbReference type="EMBL" id="PVSZ01000013">
    <property type="protein sequence ID" value="PRT69943.1"/>
    <property type="molecule type" value="Genomic_DNA"/>
</dbReference>
<comment type="caution">
    <text evidence="1">The sequence shown here is derived from an EMBL/GenBank/DDBJ whole genome shotgun (WGS) entry which is preliminary data.</text>
</comment>
<proteinExistence type="predicted"/>
<dbReference type="AlphaFoldDB" id="A0A2T0G1K7"/>
<gene>
    <name evidence="1" type="ORF">C6A27_06570</name>
</gene>